<proteinExistence type="predicted"/>
<evidence type="ECO:0000313" key="6">
    <source>
        <dbReference type="EMBL" id="GAA0609103.1"/>
    </source>
</evidence>
<keyword evidence="7" id="KW-1185">Reference proteome</keyword>
<name>A0ABP3RFS0_9HYPH</name>
<reference evidence="7" key="1">
    <citation type="journal article" date="2019" name="Int. J. Syst. Evol. Microbiol.">
        <title>The Global Catalogue of Microorganisms (GCM) 10K type strain sequencing project: providing services to taxonomists for standard genome sequencing and annotation.</title>
        <authorList>
            <consortium name="The Broad Institute Genomics Platform"/>
            <consortium name="The Broad Institute Genome Sequencing Center for Infectious Disease"/>
            <person name="Wu L."/>
            <person name="Ma J."/>
        </authorList>
    </citation>
    <scope>NUCLEOTIDE SEQUENCE [LARGE SCALE GENOMIC DNA]</scope>
    <source>
        <strain evidence="7">JCM 15115</strain>
    </source>
</reference>
<dbReference type="InterPro" id="IPR024199">
    <property type="entry name" value="Uncharacterised_DsbB"/>
</dbReference>
<dbReference type="RefSeq" id="WP_343806256.1">
    <property type="nucleotide sequence ID" value="NZ_BAAADE010000005.1"/>
</dbReference>
<dbReference type="EMBL" id="BAAADE010000005">
    <property type="protein sequence ID" value="GAA0609103.1"/>
    <property type="molecule type" value="Genomic_DNA"/>
</dbReference>
<evidence type="ECO:0000256" key="2">
    <source>
        <dbReference type="ARBA" id="ARBA00022692"/>
    </source>
</evidence>
<keyword evidence="4 5" id="KW-0472">Membrane</keyword>
<gene>
    <name evidence="6" type="ORF">GCM10008943_25920</name>
</gene>
<comment type="caution">
    <text evidence="6">The sequence shown here is derived from an EMBL/GenBank/DDBJ whole genome shotgun (WGS) entry which is preliminary data.</text>
</comment>
<dbReference type="Proteomes" id="UP001424441">
    <property type="component" value="Unassembled WGS sequence"/>
</dbReference>
<evidence type="ECO:0000313" key="7">
    <source>
        <dbReference type="Proteomes" id="UP001424441"/>
    </source>
</evidence>
<dbReference type="PIRSF" id="PIRSF033913">
    <property type="entry name" value="S-S_format_DsbB"/>
    <property type="match status" value="1"/>
</dbReference>
<accession>A0ABP3RFS0</accession>
<keyword evidence="3 5" id="KW-1133">Transmembrane helix</keyword>
<evidence type="ECO:0000256" key="4">
    <source>
        <dbReference type="ARBA" id="ARBA00023136"/>
    </source>
</evidence>
<keyword evidence="2 5" id="KW-0812">Transmembrane</keyword>
<protein>
    <submittedName>
        <fullName evidence="6">Disulfide bond formation protein B</fullName>
    </submittedName>
</protein>
<organism evidence="6 7">
    <name type="scientific">Paenochrobactrum glaciei</name>
    <dbReference type="NCBI Taxonomy" id="486407"/>
    <lineage>
        <taxon>Bacteria</taxon>
        <taxon>Pseudomonadati</taxon>
        <taxon>Pseudomonadota</taxon>
        <taxon>Alphaproteobacteria</taxon>
        <taxon>Hyphomicrobiales</taxon>
        <taxon>Brucellaceae</taxon>
        <taxon>Paenochrobactrum</taxon>
    </lineage>
</organism>
<feature type="transmembrane region" description="Helical" evidence="5">
    <location>
        <begin position="21"/>
        <end position="42"/>
    </location>
</feature>
<sequence>MSLSLKALNHPVDKIQTATAAILFIGMAGTVGTALAFEHWGGFMPCKLCLEQRTPYYIGIPLMAAAFLFAKAKWSPVLTRVLLLIGALLMSYSLMLAIYHTGVELKYWPGPADCSTASMSITTEAGSLLGNINKIRPPACDEAAGHFLGLSFPGWNILASVLFAAIGFFGAFSTRKA</sequence>
<feature type="transmembrane region" description="Helical" evidence="5">
    <location>
        <begin position="77"/>
        <end position="99"/>
    </location>
</feature>
<feature type="transmembrane region" description="Helical" evidence="5">
    <location>
        <begin position="54"/>
        <end position="70"/>
    </location>
</feature>
<dbReference type="InterPro" id="IPR023380">
    <property type="entry name" value="DsbB-like_sf"/>
</dbReference>
<feature type="transmembrane region" description="Helical" evidence="5">
    <location>
        <begin position="154"/>
        <end position="172"/>
    </location>
</feature>
<comment type="subcellular location">
    <subcellularLocation>
        <location evidence="1">Membrane</location>
        <topology evidence="1">Multi-pass membrane protein</topology>
    </subcellularLocation>
</comment>
<dbReference type="SUPFAM" id="SSF158442">
    <property type="entry name" value="DsbB-like"/>
    <property type="match status" value="1"/>
</dbReference>
<evidence type="ECO:0000256" key="1">
    <source>
        <dbReference type="ARBA" id="ARBA00004141"/>
    </source>
</evidence>
<evidence type="ECO:0000256" key="3">
    <source>
        <dbReference type="ARBA" id="ARBA00022989"/>
    </source>
</evidence>
<dbReference type="Gene3D" id="1.20.1550.10">
    <property type="entry name" value="DsbB-like"/>
    <property type="match status" value="1"/>
</dbReference>
<dbReference type="InterPro" id="IPR003752">
    <property type="entry name" value="DiS_bond_form_DsbB/BdbC"/>
</dbReference>
<dbReference type="Pfam" id="PF02600">
    <property type="entry name" value="DsbB"/>
    <property type="match status" value="1"/>
</dbReference>
<evidence type="ECO:0000256" key="5">
    <source>
        <dbReference type="SAM" id="Phobius"/>
    </source>
</evidence>